<dbReference type="GO" id="GO:0019677">
    <property type="term" value="P:NAD+ catabolic process"/>
    <property type="evidence" value="ECO:0007669"/>
    <property type="project" value="TreeGrafter"/>
</dbReference>
<protein>
    <recommendedName>
        <fullName evidence="4">NAD(+) diphosphatase</fullName>
        <ecNumber evidence="4">3.6.1.22</ecNumber>
    </recommendedName>
</protein>
<dbReference type="AlphaFoldDB" id="A0A1I0AKH7"/>
<proteinExistence type="inferred from homology"/>
<sequence>MIQDIAPRQFHNEYKICTPEAEDFVLAIRKNSVILIRREEDMLRIPTLREIREIFPEAEKEAYYLFSIDDFRYFLVNVDEHREFEIPESGPYCLKDSRFLRNMDPEYEAFAIITGMQLARWRRAHHYCGFCGTPMEDSTEERALVCPKCHQIEYPKISPAIIVAITNGSKLLMTKYRGRPYAGYALVAGFVEIGETFEDTVRREVMEEVGLKVKNIRYYQSQPWAFSDTEMIGFFAELDGDDRITLQEDELAMAGWFEKDEIPDDWRMTSISAKLRMAFKYGEDRIESELAEIQRESEA</sequence>
<dbReference type="Pfam" id="PF09297">
    <property type="entry name" value="Zn_ribbon_NUD"/>
    <property type="match status" value="1"/>
</dbReference>
<dbReference type="Pfam" id="PF00293">
    <property type="entry name" value="NUDIX"/>
    <property type="match status" value="1"/>
</dbReference>
<evidence type="ECO:0000256" key="4">
    <source>
        <dbReference type="ARBA" id="ARBA00012381"/>
    </source>
</evidence>
<evidence type="ECO:0000256" key="3">
    <source>
        <dbReference type="ARBA" id="ARBA00009595"/>
    </source>
</evidence>
<dbReference type="Gene3D" id="3.90.79.20">
    <property type="match status" value="1"/>
</dbReference>
<dbReference type="EMBL" id="FOIL01000002">
    <property type="protein sequence ID" value="SES94815.1"/>
    <property type="molecule type" value="Genomic_DNA"/>
</dbReference>
<dbReference type="InterPro" id="IPR015376">
    <property type="entry name" value="Znr_NADH_PPase"/>
</dbReference>
<reference evidence="11 12" key="1">
    <citation type="submission" date="2016-10" db="EMBL/GenBank/DDBJ databases">
        <authorList>
            <person name="de Groot N.N."/>
        </authorList>
    </citation>
    <scope>NUCLEOTIDE SEQUENCE [LARGE SCALE GENOMIC DNA]</scope>
    <source>
        <strain evidence="11 12">KH1P1</strain>
    </source>
</reference>
<keyword evidence="12" id="KW-1185">Reference proteome</keyword>
<evidence type="ECO:0000313" key="11">
    <source>
        <dbReference type="EMBL" id="SES94815.1"/>
    </source>
</evidence>
<accession>A0A1I0AKH7</accession>
<dbReference type="CDD" id="cd03429">
    <property type="entry name" value="NUDIX_NADH_pyrophosphatase_Nudt13"/>
    <property type="match status" value="1"/>
</dbReference>
<evidence type="ECO:0000259" key="10">
    <source>
        <dbReference type="PROSITE" id="PS51462"/>
    </source>
</evidence>
<dbReference type="GO" id="GO:0046872">
    <property type="term" value="F:metal ion binding"/>
    <property type="evidence" value="ECO:0007669"/>
    <property type="project" value="UniProtKB-KW"/>
</dbReference>
<dbReference type="GO" id="GO:0005829">
    <property type="term" value="C:cytosol"/>
    <property type="evidence" value="ECO:0007669"/>
    <property type="project" value="TreeGrafter"/>
</dbReference>
<comment type="cofactor">
    <cofactor evidence="2">
        <name>Zn(2+)</name>
        <dbReference type="ChEBI" id="CHEBI:29105"/>
    </cofactor>
</comment>
<dbReference type="PANTHER" id="PTHR42904:SF6">
    <property type="entry name" value="NAD-CAPPED RNA HYDROLASE NUDT12"/>
    <property type="match status" value="1"/>
</dbReference>
<evidence type="ECO:0000256" key="8">
    <source>
        <dbReference type="ARBA" id="ARBA00023027"/>
    </source>
</evidence>
<evidence type="ECO:0000256" key="6">
    <source>
        <dbReference type="ARBA" id="ARBA00022801"/>
    </source>
</evidence>
<dbReference type="GO" id="GO:0006742">
    <property type="term" value="P:NADP+ catabolic process"/>
    <property type="evidence" value="ECO:0007669"/>
    <property type="project" value="TreeGrafter"/>
</dbReference>
<dbReference type="GO" id="GO:0035529">
    <property type="term" value="F:NADH pyrophosphatase activity"/>
    <property type="evidence" value="ECO:0007669"/>
    <property type="project" value="TreeGrafter"/>
</dbReference>
<dbReference type="PROSITE" id="PS00893">
    <property type="entry name" value="NUDIX_BOX"/>
    <property type="match status" value="1"/>
</dbReference>
<dbReference type="Proteomes" id="UP000199820">
    <property type="component" value="Unassembled WGS sequence"/>
</dbReference>
<comment type="cofactor">
    <cofactor evidence="1">
        <name>Mg(2+)</name>
        <dbReference type="ChEBI" id="CHEBI:18420"/>
    </cofactor>
</comment>
<evidence type="ECO:0000256" key="2">
    <source>
        <dbReference type="ARBA" id="ARBA00001947"/>
    </source>
</evidence>
<dbReference type="InterPro" id="IPR020084">
    <property type="entry name" value="NUDIX_hydrolase_CS"/>
</dbReference>
<feature type="domain" description="Nudix hydrolase" evidence="10">
    <location>
        <begin position="155"/>
        <end position="281"/>
    </location>
</feature>
<keyword evidence="7" id="KW-0460">Magnesium</keyword>
<evidence type="ECO:0000256" key="1">
    <source>
        <dbReference type="ARBA" id="ARBA00001946"/>
    </source>
</evidence>
<keyword evidence="8" id="KW-0520">NAD</keyword>
<comment type="catalytic activity">
    <reaction evidence="9">
        <text>a 5'-end NAD(+)-phospho-ribonucleoside in mRNA + H2O = a 5'-end phospho-adenosine-phospho-ribonucleoside in mRNA + beta-nicotinamide D-ribonucleotide + 2 H(+)</text>
        <dbReference type="Rhea" id="RHEA:60876"/>
        <dbReference type="Rhea" id="RHEA-COMP:15698"/>
        <dbReference type="Rhea" id="RHEA-COMP:15719"/>
        <dbReference type="ChEBI" id="CHEBI:14649"/>
        <dbReference type="ChEBI" id="CHEBI:15377"/>
        <dbReference type="ChEBI" id="CHEBI:15378"/>
        <dbReference type="ChEBI" id="CHEBI:144029"/>
        <dbReference type="ChEBI" id="CHEBI:144051"/>
    </reaction>
    <physiologicalReaction direction="left-to-right" evidence="9">
        <dbReference type="Rhea" id="RHEA:60877"/>
    </physiologicalReaction>
</comment>
<dbReference type="SUPFAM" id="SSF55811">
    <property type="entry name" value="Nudix"/>
    <property type="match status" value="1"/>
</dbReference>
<dbReference type="NCBIfam" id="NF001299">
    <property type="entry name" value="PRK00241.1"/>
    <property type="match status" value="1"/>
</dbReference>
<name>A0A1I0AKH7_9FIRM</name>
<comment type="similarity">
    <text evidence="3">Belongs to the Nudix hydrolase family. NudC subfamily.</text>
</comment>
<dbReference type="EC" id="3.6.1.22" evidence="4"/>
<dbReference type="PROSITE" id="PS51462">
    <property type="entry name" value="NUDIX"/>
    <property type="match status" value="1"/>
</dbReference>
<evidence type="ECO:0000256" key="9">
    <source>
        <dbReference type="ARBA" id="ARBA00023679"/>
    </source>
</evidence>
<dbReference type="OrthoDB" id="9787476at2"/>
<dbReference type="InterPro" id="IPR000086">
    <property type="entry name" value="NUDIX_hydrolase_dom"/>
</dbReference>
<gene>
    <name evidence="11" type="ORF">SAMN04487771_100270</name>
</gene>
<dbReference type="eggNOG" id="COG2816">
    <property type="taxonomic scope" value="Bacteria"/>
</dbReference>
<dbReference type="InterPro" id="IPR049734">
    <property type="entry name" value="NudC-like_C"/>
</dbReference>
<evidence type="ECO:0000313" key="12">
    <source>
        <dbReference type="Proteomes" id="UP000199820"/>
    </source>
</evidence>
<evidence type="ECO:0000256" key="7">
    <source>
        <dbReference type="ARBA" id="ARBA00022842"/>
    </source>
</evidence>
<keyword evidence="6" id="KW-0378">Hydrolase</keyword>
<organism evidence="11 12">
    <name type="scientific">[Clostridium] aminophilum</name>
    <dbReference type="NCBI Taxonomy" id="1526"/>
    <lineage>
        <taxon>Bacteria</taxon>
        <taxon>Bacillati</taxon>
        <taxon>Bacillota</taxon>
        <taxon>Clostridia</taxon>
        <taxon>Lachnospirales</taxon>
        <taxon>Lachnospiraceae</taxon>
    </lineage>
</organism>
<dbReference type="PANTHER" id="PTHR42904">
    <property type="entry name" value="NUDIX HYDROLASE, NUDC SUBFAMILY"/>
    <property type="match status" value="1"/>
</dbReference>
<dbReference type="Gene3D" id="3.90.79.10">
    <property type="entry name" value="Nucleoside Triphosphate Pyrophosphohydrolase"/>
    <property type="match status" value="1"/>
</dbReference>
<dbReference type="STRING" id="1526.SAMN02910262_00687"/>
<dbReference type="InterPro" id="IPR015797">
    <property type="entry name" value="NUDIX_hydrolase-like_dom_sf"/>
</dbReference>
<dbReference type="InterPro" id="IPR050241">
    <property type="entry name" value="NAD-cap_RNA_hydrolase_NudC"/>
</dbReference>
<dbReference type="RefSeq" id="WP_074648155.1">
    <property type="nucleotide sequence ID" value="NZ_FOIL01000002.1"/>
</dbReference>
<evidence type="ECO:0000256" key="5">
    <source>
        <dbReference type="ARBA" id="ARBA00022723"/>
    </source>
</evidence>
<keyword evidence="5" id="KW-0479">Metal-binding</keyword>